<dbReference type="Gene3D" id="3.40.50.1220">
    <property type="entry name" value="TPP-binding domain"/>
    <property type="match status" value="1"/>
</dbReference>
<dbReference type="CDD" id="cd02009">
    <property type="entry name" value="TPP_SHCHC_synthase"/>
    <property type="match status" value="1"/>
</dbReference>
<feature type="non-terminal residue" evidence="2">
    <location>
        <position position="1"/>
    </location>
</feature>
<gene>
    <name evidence="2" type="ORF">METZ01_LOCUS286916</name>
</gene>
<proteinExistence type="predicted"/>
<reference evidence="2" key="1">
    <citation type="submission" date="2018-05" db="EMBL/GenBank/DDBJ databases">
        <authorList>
            <person name="Lanie J.A."/>
            <person name="Ng W.-L."/>
            <person name="Kazmierczak K.M."/>
            <person name="Andrzejewski T.M."/>
            <person name="Davidsen T.M."/>
            <person name="Wayne K.J."/>
            <person name="Tettelin H."/>
            <person name="Glass J.I."/>
            <person name="Rusch D."/>
            <person name="Podicherti R."/>
            <person name="Tsui H.-C.T."/>
            <person name="Winkler M.E."/>
        </authorList>
    </citation>
    <scope>NUCLEOTIDE SEQUENCE</scope>
</reference>
<dbReference type="InterPro" id="IPR029061">
    <property type="entry name" value="THDP-binding"/>
</dbReference>
<protein>
    <recommendedName>
        <fullName evidence="1">Menaquinone biosynthesis protein MenD middle domain-containing protein</fullName>
    </recommendedName>
</protein>
<sequence>SDAQLAELVESLESSRGVIVAGPHLEADQVGPAVWEFAAATNFPVLADALSGARFGAPDQVHVVAAYDLILRPKDTIELLKPSVIVRVGSSPTSSALLNWMSAHNGVPHLVVDAGGRWKDHGVNATKYVEADPADTLTRLAKQVKMSASPEWVASWRAVGAAAIEALEAEAGIPHEGEVLTIASSTVIPGGSLFVSSSMPVRDLDVFGYPRSERIHVYGNRGASGIDGIISTAFGVASQCAGPMVCVLGDLAFFHDQNGLLWHREDDTAVVFVLIDNNGGGIFHMLPVAEHEPHFTRLIATPHGLDLSHAAALHGIALRDVTIPELTEELGRAVADGVTTVLRVRTDRVESHRRRVELAEIVGRSVREALK</sequence>
<dbReference type="PANTHER" id="PTHR42916">
    <property type="entry name" value="2-SUCCINYL-5-ENOLPYRUVYL-6-HYDROXY-3-CYCLOHEXENE-1-CARBOXYLATE SYNTHASE"/>
    <property type="match status" value="1"/>
</dbReference>
<accession>A0A382LG27</accession>
<evidence type="ECO:0000313" key="2">
    <source>
        <dbReference type="EMBL" id="SVC34062.1"/>
    </source>
</evidence>
<dbReference type="AlphaFoldDB" id="A0A382LG27"/>
<dbReference type="SUPFAM" id="SSF52518">
    <property type="entry name" value="Thiamin diphosphate-binding fold (THDP-binding)"/>
    <property type="match status" value="1"/>
</dbReference>
<dbReference type="PANTHER" id="PTHR42916:SF1">
    <property type="entry name" value="PROTEIN PHYLLO, CHLOROPLASTIC"/>
    <property type="match status" value="1"/>
</dbReference>
<dbReference type="EMBL" id="UINC01086004">
    <property type="protein sequence ID" value="SVC34062.1"/>
    <property type="molecule type" value="Genomic_DNA"/>
</dbReference>
<name>A0A382LG27_9ZZZZ</name>
<dbReference type="Pfam" id="PF16582">
    <property type="entry name" value="TPP_enzyme_M_2"/>
    <property type="match status" value="1"/>
</dbReference>
<dbReference type="SUPFAM" id="SSF52467">
    <property type="entry name" value="DHS-like NAD/FAD-binding domain"/>
    <property type="match status" value="1"/>
</dbReference>
<dbReference type="Gene3D" id="3.40.50.970">
    <property type="match status" value="1"/>
</dbReference>
<feature type="domain" description="Menaquinone biosynthesis protein MenD middle" evidence="1">
    <location>
        <begin position="7"/>
        <end position="170"/>
    </location>
</feature>
<evidence type="ECO:0000259" key="1">
    <source>
        <dbReference type="Pfam" id="PF16582"/>
    </source>
</evidence>
<organism evidence="2">
    <name type="scientific">marine metagenome</name>
    <dbReference type="NCBI Taxonomy" id="408172"/>
    <lineage>
        <taxon>unclassified sequences</taxon>
        <taxon>metagenomes</taxon>
        <taxon>ecological metagenomes</taxon>
    </lineage>
</organism>
<dbReference type="InterPro" id="IPR029035">
    <property type="entry name" value="DHS-like_NAD/FAD-binding_dom"/>
</dbReference>
<dbReference type="InterPro" id="IPR032264">
    <property type="entry name" value="MenD_middle"/>
</dbReference>